<feature type="transmembrane region" description="Helical" evidence="1">
    <location>
        <begin position="176"/>
        <end position="193"/>
    </location>
</feature>
<organism evidence="2 3">
    <name type="scientific">Vibrio kanaloae</name>
    <dbReference type="NCBI Taxonomy" id="170673"/>
    <lineage>
        <taxon>Bacteria</taxon>
        <taxon>Pseudomonadati</taxon>
        <taxon>Pseudomonadota</taxon>
        <taxon>Gammaproteobacteria</taxon>
        <taxon>Vibrionales</taxon>
        <taxon>Vibrionaceae</taxon>
        <taxon>Vibrio</taxon>
    </lineage>
</organism>
<keyword evidence="1" id="KW-1133">Transmembrane helix</keyword>
<dbReference type="EMBL" id="JBGOOJ010000033">
    <property type="protein sequence ID" value="MEZ8092333.1"/>
    <property type="molecule type" value="Genomic_DNA"/>
</dbReference>
<feature type="transmembrane region" description="Helical" evidence="1">
    <location>
        <begin position="81"/>
        <end position="100"/>
    </location>
</feature>
<dbReference type="RefSeq" id="WP_139151187.1">
    <property type="nucleotide sequence ID" value="NZ_JBGONX010000037.1"/>
</dbReference>
<keyword evidence="1" id="KW-0812">Transmembrane</keyword>
<comment type="caution">
    <text evidence="2">The sequence shown here is derived from an EMBL/GenBank/DDBJ whole genome shotgun (WGS) entry which is preliminary data.</text>
</comment>
<name>A0ABV4LKE8_9VIBR</name>
<feature type="transmembrane region" description="Helical" evidence="1">
    <location>
        <begin position="121"/>
        <end position="140"/>
    </location>
</feature>
<gene>
    <name evidence="2" type="ORF">ACED24_19930</name>
</gene>
<sequence length="211" mass="23754">MENVNKAIKCTNCKNIIDLKLASPDQSSSFKWKKAIFTPLLSAISLVILMYFGTLIAELLLSPDAVQEFSYSAILSENIGMSSLLVSTFVLVFGQSLLFITSTLNKQNKYIFYIDNMLTKTCELLLAYLLCMSVFILFSWSNVNLVYVIWSLLLVSISPVFSWVRSNNQNSMGDSIMYGVVSILFLIGVSSFTKIHTYFSCGNEFLCIWVN</sequence>
<keyword evidence="3" id="KW-1185">Reference proteome</keyword>
<protein>
    <submittedName>
        <fullName evidence="2">Uncharacterized protein</fullName>
    </submittedName>
</protein>
<feature type="transmembrane region" description="Helical" evidence="1">
    <location>
        <begin position="146"/>
        <end position="164"/>
    </location>
</feature>
<proteinExistence type="predicted"/>
<accession>A0ABV4LKE8</accession>
<evidence type="ECO:0000313" key="2">
    <source>
        <dbReference type="EMBL" id="MEZ8092333.1"/>
    </source>
</evidence>
<evidence type="ECO:0000256" key="1">
    <source>
        <dbReference type="SAM" id="Phobius"/>
    </source>
</evidence>
<dbReference type="Proteomes" id="UP001569177">
    <property type="component" value="Unassembled WGS sequence"/>
</dbReference>
<reference evidence="2 3" key="1">
    <citation type="submission" date="2024-06" db="EMBL/GenBank/DDBJ databases">
        <authorList>
            <person name="Steensen K."/>
            <person name="Seneca J."/>
            <person name="Bartlau N."/>
            <person name="Yu A.X."/>
            <person name="Polz M.F."/>
        </authorList>
    </citation>
    <scope>NUCLEOTIDE SEQUENCE [LARGE SCALE GENOMIC DNA]</scope>
    <source>
        <strain evidence="2 3">5S240</strain>
    </source>
</reference>
<evidence type="ECO:0000313" key="3">
    <source>
        <dbReference type="Proteomes" id="UP001569177"/>
    </source>
</evidence>
<keyword evidence="1" id="KW-0472">Membrane</keyword>
<feature type="transmembrane region" description="Helical" evidence="1">
    <location>
        <begin position="36"/>
        <end position="61"/>
    </location>
</feature>